<keyword evidence="3" id="KW-1185">Reference proteome</keyword>
<dbReference type="VEuPathDB" id="FungiDB:F4678DRAFT_427145"/>
<accession>A0A9W8TKT8</accession>
<sequence>MPPKRKSTGSNGQASKKTKNDPAAPPATPKYEPPSSGRILIHHALFPLVYRVRDEDEEDDDEDDDDGDSEDGDSSDEDEGDGDERDVDGLKRQGPTCGKKHCKCFKPVAANPEHPWVISWAGFKKFRNQFIHNFVRDPEHFGMYMYNDFAAYGSLEVLENLLLDFEEAEKEQRGGWREQWAVCEAAVHWLLHGTGQAFCMADDGEKVQEAARLVGRMFLTMLAQLDEQGLVGDATAVQSLGCTMAMYMELASAWRAQSVLEEDDRKSYNKKLKFQPDYFEDAVLTYANKRGVTLQGPKDIEELMAQAVGDIELPEKGAKDPWGWNAALKTFTKNHGASYSARSARKIGGDHHDVTTLSSAERKAASFTKKDPFSKKDLENIKNGMILSPA</sequence>
<gene>
    <name evidence="2" type="ORF">NPX13_g7410</name>
</gene>
<comment type="caution">
    <text evidence="2">The sequence shown here is derived from an EMBL/GenBank/DDBJ whole genome shotgun (WGS) entry which is preliminary data.</text>
</comment>
<protein>
    <submittedName>
        <fullName evidence="2">Uncharacterized protein</fullName>
    </submittedName>
</protein>
<proteinExistence type="predicted"/>
<dbReference type="EMBL" id="JANPWZ010001453">
    <property type="protein sequence ID" value="KAJ3565697.1"/>
    <property type="molecule type" value="Genomic_DNA"/>
</dbReference>
<name>A0A9W8TKT8_9PEZI</name>
<feature type="region of interest" description="Disordered" evidence="1">
    <location>
        <begin position="1"/>
        <end position="92"/>
    </location>
</feature>
<dbReference type="AlphaFoldDB" id="A0A9W8TKT8"/>
<evidence type="ECO:0000256" key="1">
    <source>
        <dbReference type="SAM" id="MobiDB-lite"/>
    </source>
</evidence>
<dbReference type="Proteomes" id="UP001148614">
    <property type="component" value="Unassembled WGS sequence"/>
</dbReference>
<organism evidence="2 3">
    <name type="scientific">Xylaria arbuscula</name>
    <dbReference type="NCBI Taxonomy" id="114810"/>
    <lineage>
        <taxon>Eukaryota</taxon>
        <taxon>Fungi</taxon>
        <taxon>Dikarya</taxon>
        <taxon>Ascomycota</taxon>
        <taxon>Pezizomycotina</taxon>
        <taxon>Sordariomycetes</taxon>
        <taxon>Xylariomycetidae</taxon>
        <taxon>Xylariales</taxon>
        <taxon>Xylariaceae</taxon>
        <taxon>Xylaria</taxon>
    </lineage>
</organism>
<feature type="compositionally biased region" description="Acidic residues" evidence="1">
    <location>
        <begin position="55"/>
        <end position="86"/>
    </location>
</feature>
<reference evidence="2" key="1">
    <citation type="submission" date="2022-07" db="EMBL/GenBank/DDBJ databases">
        <title>Genome Sequence of Xylaria arbuscula.</title>
        <authorList>
            <person name="Buettner E."/>
        </authorList>
    </citation>
    <scope>NUCLEOTIDE SEQUENCE</scope>
    <source>
        <strain evidence="2">VT107</strain>
    </source>
</reference>
<evidence type="ECO:0000313" key="3">
    <source>
        <dbReference type="Proteomes" id="UP001148614"/>
    </source>
</evidence>
<evidence type="ECO:0000313" key="2">
    <source>
        <dbReference type="EMBL" id="KAJ3565697.1"/>
    </source>
</evidence>
<feature type="compositionally biased region" description="Pro residues" evidence="1">
    <location>
        <begin position="23"/>
        <end position="32"/>
    </location>
</feature>